<evidence type="ECO:0000256" key="6">
    <source>
        <dbReference type="ARBA" id="ARBA00023010"/>
    </source>
</evidence>
<sequence>MGKKKSVVLLTLITIVIVALCAMIAVPSFDLPFLWNGAESTWHPVVDTYDFDEDLGGGYYTYYYPEGVISETEYKIECESREDDAEKLEEYRNSYQAHGGLYLSTDPDDGVLESDDAGNYTVTESFRESFDAAVKEISARYEKKGYTSFRVSVVDDYALRVAVPAYDTSAGTTLSYFSYTGGFTLYDGTSNVFEEERDIVASDYFKSFAPMSSREGYYVEIKLTDLGRTLIKDVTTSLSSSDSSSGGTLYFRVGGEDIISLSVTSVIDEKTMYIGGSSSGYTYETAQTVAILLDSAVHAGDVDLSFSVDETRIAPSAYGENTRTLLYIALGIALLAALIVPIVLFKGFGGACFYSTLSYFIITALCFAFISSGILEFTLGTVLVFLFGLILMLFFNGRVYASIKSEFMTGKTVESSVKSGYKKTIAGTVDTYAVLILAAVALLIGAAGLHAMAIQALICLISGAFCNLLWTRFISCMLFSASKNKYKYFGFVREDDDDE</sequence>
<keyword evidence="5 8" id="KW-1133">Transmembrane helix</keyword>
<feature type="transmembrane region" description="Helical" evidence="8">
    <location>
        <begin position="357"/>
        <end position="375"/>
    </location>
</feature>
<dbReference type="GO" id="GO:0015031">
    <property type="term" value="P:protein transport"/>
    <property type="evidence" value="ECO:0007669"/>
    <property type="project" value="UniProtKB-KW"/>
</dbReference>
<keyword evidence="6" id="KW-0811">Translocation</keyword>
<feature type="transmembrane region" description="Helical" evidence="8">
    <location>
        <begin position="7"/>
        <end position="26"/>
    </location>
</feature>
<evidence type="ECO:0000256" key="5">
    <source>
        <dbReference type="ARBA" id="ARBA00022989"/>
    </source>
</evidence>
<dbReference type="PANTHER" id="PTHR30081:SF1">
    <property type="entry name" value="PROTEIN TRANSLOCASE SUBUNIT SECD"/>
    <property type="match status" value="1"/>
</dbReference>
<dbReference type="AlphaFoldDB" id="A0A9D1MEJ2"/>
<evidence type="ECO:0000313" key="9">
    <source>
        <dbReference type="EMBL" id="HIU58809.1"/>
    </source>
</evidence>
<name>A0A9D1MEJ2_9FIRM</name>
<evidence type="ECO:0000313" key="10">
    <source>
        <dbReference type="Proteomes" id="UP000824081"/>
    </source>
</evidence>
<keyword evidence="7 8" id="KW-0472">Membrane</keyword>
<dbReference type="InterPro" id="IPR022813">
    <property type="entry name" value="SecD/SecF_arch_bac"/>
</dbReference>
<keyword evidence="3 8" id="KW-0812">Transmembrane</keyword>
<feature type="transmembrane region" description="Helical" evidence="8">
    <location>
        <begin position="424"/>
        <end position="446"/>
    </location>
</feature>
<accession>A0A9D1MEJ2</accession>
<keyword evidence="4" id="KW-0653">Protein transport</keyword>
<evidence type="ECO:0000256" key="3">
    <source>
        <dbReference type="ARBA" id="ARBA00022692"/>
    </source>
</evidence>
<evidence type="ECO:0000256" key="1">
    <source>
        <dbReference type="ARBA" id="ARBA00022448"/>
    </source>
</evidence>
<dbReference type="GO" id="GO:0005886">
    <property type="term" value="C:plasma membrane"/>
    <property type="evidence" value="ECO:0007669"/>
    <property type="project" value="TreeGrafter"/>
</dbReference>
<dbReference type="Proteomes" id="UP000824081">
    <property type="component" value="Unassembled WGS sequence"/>
</dbReference>
<reference evidence="9" key="1">
    <citation type="submission" date="2020-10" db="EMBL/GenBank/DDBJ databases">
        <authorList>
            <person name="Gilroy R."/>
        </authorList>
    </citation>
    <scope>NUCLEOTIDE SEQUENCE</scope>
    <source>
        <strain evidence="9">11687</strain>
    </source>
</reference>
<feature type="transmembrane region" description="Helical" evidence="8">
    <location>
        <begin position="325"/>
        <end position="345"/>
    </location>
</feature>
<evidence type="ECO:0000256" key="7">
    <source>
        <dbReference type="ARBA" id="ARBA00023136"/>
    </source>
</evidence>
<feature type="transmembrane region" description="Helical" evidence="8">
    <location>
        <begin position="381"/>
        <end position="403"/>
    </location>
</feature>
<dbReference type="PANTHER" id="PTHR30081">
    <property type="entry name" value="PROTEIN-EXPORT MEMBRANE PROTEIN SEC"/>
    <property type="match status" value="1"/>
</dbReference>
<dbReference type="EMBL" id="DVMZ01000052">
    <property type="protein sequence ID" value="HIU58809.1"/>
    <property type="molecule type" value="Genomic_DNA"/>
</dbReference>
<protein>
    <recommendedName>
        <fullName evidence="11">Protein translocase subunit SecD</fullName>
    </recommendedName>
</protein>
<reference evidence="9" key="2">
    <citation type="journal article" date="2021" name="PeerJ">
        <title>Extensive microbial diversity within the chicken gut microbiome revealed by metagenomics and culture.</title>
        <authorList>
            <person name="Gilroy R."/>
            <person name="Ravi A."/>
            <person name="Getino M."/>
            <person name="Pursley I."/>
            <person name="Horton D.L."/>
            <person name="Alikhan N.F."/>
            <person name="Baker D."/>
            <person name="Gharbi K."/>
            <person name="Hall N."/>
            <person name="Watson M."/>
            <person name="Adriaenssens E.M."/>
            <person name="Foster-Nyarko E."/>
            <person name="Jarju S."/>
            <person name="Secka A."/>
            <person name="Antonio M."/>
            <person name="Oren A."/>
            <person name="Chaudhuri R.R."/>
            <person name="La Ragione R."/>
            <person name="Hildebrand F."/>
            <person name="Pallen M.J."/>
        </authorList>
    </citation>
    <scope>NUCLEOTIDE SEQUENCE</scope>
    <source>
        <strain evidence="9">11687</strain>
    </source>
</reference>
<evidence type="ECO:0000256" key="2">
    <source>
        <dbReference type="ARBA" id="ARBA00022475"/>
    </source>
</evidence>
<comment type="caution">
    <text evidence="9">The sequence shown here is derived from an EMBL/GenBank/DDBJ whole genome shotgun (WGS) entry which is preliminary data.</text>
</comment>
<evidence type="ECO:0008006" key="11">
    <source>
        <dbReference type="Google" id="ProtNLM"/>
    </source>
</evidence>
<keyword evidence="2" id="KW-1003">Cell membrane</keyword>
<proteinExistence type="predicted"/>
<evidence type="ECO:0000256" key="8">
    <source>
        <dbReference type="SAM" id="Phobius"/>
    </source>
</evidence>
<evidence type="ECO:0000256" key="4">
    <source>
        <dbReference type="ARBA" id="ARBA00022927"/>
    </source>
</evidence>
<gene>
    <name evidence="9" type="ORF">IAC57_01780</name>
</gene>
<keyword evidence="1" id="KW-0813">Transport</keyword>
<dbReference type="SUPFAM" id="SSF82866">
    <property type="entry name" value="Multidrug efflux transporter AcrB transmembrane domain"/>
    <property type="match status" value="1"/>
</dbReference>
<feature type="transmembrane region" description="Helical" evidence="8">
    <location>
        <begin position="452"/>
        <end position="470"/>
    </location>
</feature>
<organism evidence="9 10">
    <name type="scientific">Candidatus Scatosoma pullistercoris</name>
    <dbReference type="NCBI Taxonomy" id="2840934"/>
    <lineage>
        <taxon>Bacteria</taxon>
        <taxon>Bacillati</taxon>
        <taxon>Bacillota</taxon>
        <taxon>Clostridia</taxon>
        <taxon>Candidatus Scatosoma</taxon>
    </lineage>
</organism>